<feature type="domain" description="Polysaccharide pyruvyl transferase" evidence="1">
    <location>
        <begin position="18"/>
        <end position="273"/>
    </location>
</feature>
<dbReference type="Proteomes" id="UP000647587">
    <property type="component" value="Unassembled WGS sequence"/>
</dbReference>
<proteinExistence type="predicted"/>
<reference evidence="3" key="1">
    <citation type="journal article" date="2019" name="Int. J. Syst. Evol. Microbiol.">
        <title>The Global Catalogue of Microorganisms (GCM) 10K type strain sequencing project: providing services to taxonomists for standard genome sequencing and annotation.</title>
        <authorList>
            <consortium name="The Broad Institute Genomics Platform"/>
            <consortium name="The Broad Institute Genome Sequencing Center for Infectious Disease"/>
            <person name="Wu L."/>
            <person name="Ma J."/>
        </authorList>
    </citation>
    <scope>NUCLEOTIDE SEQUENCE [LARGE SCALE GENOMIC DNA]</scope>
    <source>
        <strain evidence="3">JCM 30331</strain>
    </source>
</reference>
<dbReference type="NCBIfam" id="TIGR03609">
    <property type="entry name" value="S_layer_CsaB"/>
    <property type="match status" value="1"/>
</dbReference>
<keyword evidence="3" id="KW-1185">Reference proteome</keyword>
<evidence type="ECO:0000313" key="3">
    <source>
        <dbReference type="Proteomes" id="UP000647587"/>
    </source>
</evidence>
<dbReference type="InterPro" id="IPR019896">
    <property type="entry name" value="Polysacch_pyruvyl_Trfase_CsaB"/>
</dbReference>
<dbReference type="Pfam" id="PF04230">
    <property type="entry name" value="PS_pyruv_trans"/>
    <property type="match status" value="1"/>
</dbReference>
<keyword evidence="2" id="KW-0808">Transferase</keyword>
<name>A0ABQ2EY52_9DEIO</name>
<dbReference type="PANTHER" id="PTHR36836">
    <property type="entry name" value="COLANIC ACID BIOSYNTHESIS PROTEIN WCAK"/>
    <property type="match status" value="1"/>
</dbReference>
<evidence type="ECO:0000259" key="1">
    <source>
        <dbReference type="Pfam" id="PF04230"/>
    </source>
</evidence>
<sequence>MTSRFKRAAVSGYYGFGNTGDEAIALAISRELRARGVTPLLLSNTPAETAQFALSEAAARMNPLALLRALLRSQVLLSGGGGLLQDKTSSRTLTYYLGVIRLARLLRRRVVVFNQSVGPLSPEGGRKVRTALKGAQVIVRDRGSLETLRQLGITGELGGDPALLLSPTAGLSRDQGTVIVAPRGDVTDATTTLRDVVTELRAHGRRVVALSFMPDHDDTAAHSLGADEVLSTRDPQVALDAIAQAGFVIGVRLHAVILAAAAGVPFAGIAYDPKVLGFCQDAGAPSHPTFLDPHVITAQAVAHHAPDWAAVAQMKERAAKSFDQALGR</sequence>
<comment type="caution">
    <text evidence="2">The sequence shown here is derived from an EMBL/GenBank/DDBJ whole genome shotgun (WGS) entry which is preliminary data.</text>
</comment>
<dbReference type="EMBL" id="BMPP01000011">
    <property type="protein sequence ID" value="GGK31334.1"/>
    <property type="molecule type" value="Genomic_DNA"/>
</dbReference>
<dbReference type="RefSeq" id="WP_189009547.1">
    <property type="nucleotide sequence ID" value="NZ_BMPP01000011.1"/>
</dbReference>
<accession>A0ABQ2EY52</accession>
<dbReference type="GO" id="GO:0016740">
    <property type="term" value="F:transferase activity"/>
    <property type="evidence" value="ECO:0007669"/>
    <property type="project" value="UniProtKB-KW"/>
</dbReference>
<gene>
    <name evidence="2" type="ORF">GCM10008955_26520</name>
</gene>
<evidence type="ECO:0000313" key="2">
    <source>
        <dbReference type="EMBL" id="GGK31334.1"/>
    </source>
</evidence>
<dbReference type="InterPro" id="IPR007345">
    <property type="entry name" value="Polysacch_pyruvyl_Trfase"/>
</dbReference>
<organism evidence="2 3">
    <name type="scientific">Deinococcus malanensis</name>
    <dbReference type="NCBI Taxonomy" id="1706855"/>
    <lineage>
        <taxon>Bacteria</taxon>
        <taxon>Thermotogati</taxon>
        <taxon>Deinococcota</taxon>
        <taxon>Deinococci</taxon>
        <taxon>Deinococcales</taxon>
        <taxon>Deinococcaceae</taxon>
        <taxon>Deinococcus</taxon>
    </lineage>
</organism>
<dbReference type="PANTHER" id="PTHR36836:SF1">
    <property type="entry name" value="COLANIC ACID BIOSYNTHESIS PROTEIN WCAK"/>
    <property type="match status" value="1"/>
</dbReference>
<protein>
    <submittedName>
        <fullName evidence="2">Polysaccharide pyruvyl transferase CsaB</fullName>
    </submittedName>
</protein>